<dbReference type="Pfam" id="PF13468">
    <property type="entry name" value="Glyoxalase_3"/>
    <property type="match status" value="1"/>
</dbReference>
<evidence type="ECO:0000259" key="5">
    <source>
        <dbReference type="PROSITE" id="PS51819"/>
    </source>
</evidence>
<dbReference type="EMBL" id="JAJNBZ010000007">
    <property type="protein sequence ID" value="MCE5169909.1"/>
    <property type="molecule type" value="Genomic_DNA"/>
</dbReference>
<feature type="domain" description="HTH merR-type" evidence="4">
    <location>
        <begin position="1"/>
        <end position="68"/>
    </location>
</feature>
<evidence type="ECO:0000259" key="4">
    <source>
        <dbReference type="PROSITE" id="PS50937"/>
    </source>
</evidence>
<dbReference type="PANTHER" id="PTHR30204">
    <property type="entry name" value="REDOX-CYCLING DRUG-SENSING TRANSCRIPTIONAL ACTIVATOR SOXR"/>
    <property type="match status" value="1"/>
</dbReference>
<dbReference type="SMART" id="SM00422">
    <property type="entry name" value="HTH_MERR"/>
    <property type="match status" value="1"/>
</dbReference>
<dbReference type="InterPro" id="IPR025870">
    <property type="entry name" value="Glyoxalase-like_dom"/>
</dbReference>
<comment type="caution">
    <text evidence="6">The sequence shown here is derived from an EMBL/GenBank/DDBJ whole genome shotgun (WGS) entry which is preliminary data.</text>
</comment>
<evidence type="ECO:0000313" key="6">
    <source>
        <dbReference type="EMBL" id="MCE5169909.1"/>
    </source>
</evidence>
<proteinExistence type="predicted"/>
<dbReference type="Proteomes" id="UP001199916">
    <property type="component" value="Unassembled WGS sequence"/>
</dbReference>
<dbReference type="InterPro" id="IPR000551">
    <property type="entry name" value="MerR-type_HTH_dom"/>
</dbReference>
<dbReference type="InterPro" id="IPR009061">
    <property type="entry name" value="DNA-bd_dom_put_sf"/>
</dbReference>
<protein>
    <submittedName>
        <fullName evidence="6">MerR family transcriptional regulator</fullName>
    </submittedName>
</protein>
<keyword evidence="2" id="KW-0238">DNA-binding</keyword>
<keyword evidence="1" id="KW-0805">Transcription regulation</keyword>
<dbReference type="InterPro" id="IPR047057">
    <property type="entry name" value="MerR_fam"/>
</dbReference>
<keyword evidence="7" id="KW-1185">Reference proteome</keyword>
<dbReference type="Gene3D" id="1.10.1660.10">
    <property type="match status" value="1"/>
</dbReference>
<organism evidence="6 7">
    <name type="scientific">Paenibacillus profundus</name>
    <dbReference type="NCBI Taxonomy" id="1173085"/>
    <lineage>
        <taxon>Bacteria</taxon>
        <taxon>Bacillati</taxon>
        <taxon>Bacillota</taxon>
        <taxon>Bacilli</taxon>
        <taxon>Bacillales</taxon>
        <taxon>Paenibacillaceae</taxon>
        <taxon>Paenibacillus</taxon>
    </lineage>
</organism>
<dbReference type="SUPFAM" id="SSF54593">
    <property type="entry name" value="Glyoxalase/Bleomycin resistance protein/Dihydroxybiphenyl dioxygenase"/>
    <property type="match status" value="1"/>
</dbReference>
<dbReference type="Gene3D" id="3.10.180.10">
    <property type="entry name" value="2,3-Dihydroxybiphenyl 1,2-Dioxygenase, domain 1"/>
    <property type="match status" value="1"/>
</dbReference>
<dbReference type="PROSITE" id="PS51819">
    <property type="entry name" value="VOC"/>
    <property type="match status" value="1"/>
</dbReference>
<accession>A0ABS8YG56</accession>
<dbReference type="InterPro" id="IPR029068">
    <property type="entry name" value="Glyas_Bleomycin-R_OHBP_Dase"/>
</dbReference>
<dbReference type="PRINTS" id="PR00040">
    <property type="entry name" value="HTHMERR"/>
</dbReference>
<dbReference type="PROSITE" id="PS50937">
    <property type="entry name" value="HTH_MERR_2"/>
    <property type="match status" value="1"/>
</dbReference>
<dbReference type="PANTHER" id="PTHR30204:SF94">
    <property type="entry name" value="HEAVY METAL-DEPENDENT TRANSCRIPTIONAL REGULATOR HI_0293-RELATED"/>
    <property type="match status" value="1"/>
</dbReference>
<reference evidence="6 7" key="1">
    <citation type="submission" date="2021-11" db="EMBL/GenBank/DDBJ databases">
        <title>Draft genome sequence of Paenibacillus profundus YoMME, a new Gram-positive bacteria with exoelectrogenic properties.</title>
        <authorList>
            <person name="Hubenova Y."/>
            <person name="Hubenova E."/>
            <person name="Manasiev Y."/>
            <person name="Peykov S."/>
            <person name="Mitov M."/>
        </authorList>
    </citation>
    <scope>NUCLEOTIDE SEQUENCE [LARGE SCALE GENOMIC DNA]</scope>
    <source>
        <strain evidence="6 7">YoMME</strain>
    </source>
</reference>
<sequence>MRISDLSRLTGVSIRSLRYYEEKELLSPARTESGYREYEVEDVERVRKIQFYLQLGVRTEELAHLFHNCAGFPGNGNPSCAEDAIAFYESKLLEIRRQKQLLETAERDISHIIAHWEEMRQYEPIGKRGSKQMLMLDHVTFAVRDLDATVHKLTKEIGVRFSAPVEAIPGARGQVAYLGKGFLEVIAEEDSDKLRNTELGTGFAEFAERQEGIFGVALEVSGGLASFIDDAKERGVPYIGPFMQQAPLSDGLHIQFGTAFLGYDMPWLIEYEQSRAWDSPFRLSGIEVSAANLSATAQQYRQVYHLSAPVPIGEAAYEWQLDRGGIRLIQQEQEQPGFSAVTIADKEREYRIEFVPEAGMTITQSSL</sequence>
<dbReference type="RefSeq" id="WP_233696786.1">
    <property type="nucleotide sequence ID" value="NZ_JAJNBZ010000007.1"/>
</dbReference>
<evidence type="ECO:0000256" key="2">
    <source>
        <dbReference type="ARBA" id="ARBA00023125"/>
    </source>
</evidence>
<feature type="domain" description="VOC" evidence="5">
    <location>
        <begin position="135"/>
        <end position="274"/>
    </location>
</feature>
<evidence type="ECO:0000313" key="7">
    <source>
        <dbReference type="Proteomes" id="UP001199916"/>
    </source>
</evidence>
<keyword evidence="3" id="KW-0804">Transcription</keyword>
<gene>
    <name evidence="6" type="ORF">LQV63_11360</name>
</gene>
<evidence type="ECO:0000256" key="1">
    <source>
        <dbReference type="ARBA" id="ARBA00023015"/>
    </source>
</evidence>
<dbReference type="InterPro" id="IPR037523">
    <property type="entry name" value="VOC_core"/>
</dbReference>
<evidence type="ECO:0000256" key="3">
    <source>
        <dbReference type="ARBA" id="ARBA00023163"/>
    </source>
</evidence>
<dbReference type="SUPFAM" id="SSF46955">
    <property type="entry name" value="Putative DNA-binding domain"/>
    <property type="match status" value="1"/>
</dbReference>
<name>A0ABS8YG56_9BACL</name>
<dbReference type="Pfam" id="PF13411">
    <property type="entry name" value="MerR_1"/>
    <property type="match status" value="1"/>
</dbReference>